<keyword evidence="14" id="KW-1185">Reference proteome</keyword>
<keyword evidence="5 10" id="KW-0862">Zinc</keyword>
<feature type="transmembrane region" description="Helical" evidence="11">
    <location>
        <begin position="261"/>
        <end position="281"/>
    </location>
</feature>
<dbReference type="SUPFAM" id="SSF52467">
    <property type="entry name" value="DHS-like NAD/FAD-binding domain"/>
    <property type="match status" value="1"/>
</dbReference>
<feature type="binding site" evidence="10">
    <location>
        <position position="156"/>
    </location>
    <ligand>
        <name>Zn(2+)</name>
        <dbReference type="ChEBI" id="CHEBI:29105"/>
    </ligand>
</feature>
<accession>A0A813CD18</accession>
<evidence type="ECO:0000256" key="9">
    <source>
        <dbReference type="ARBA" id="ARBA00043038"/>
    </source>
</evidence>
<feature type="binding site" evidence="10">
    <location>
        <position position="206"/>
    </location>
    <ligand>
        <name>Zn(2+)</name>
        <dbReference type="ChEBI" id="CHEBI:29105"/>
    </ligand>
</feature>
<gene>
    <name evidence="13" type="primary">SRT1</name>
    <name evidence="13" type="ORF">SNEC2469_LOCUS34627</name>
</gene>
<evidence type="ECO:0000256" key="11">
    <source>
        <dbReference type="SAM" id="Phobius"/>
    </source>
</evidence>
<evidence type="ECO:0000259" key="12">
    <source>
        <dbReference type="PROSITE" id="PS50305"/>
    </source>
</evidence>
<feature type="binding site" evidence="10">
    <location>
        <position position="153"/>
    </location>
    <ligand>
        <name>Zn(2+)</name>
        <dbReference type="ChEBI" id="CHEBI:29105"/>
    </ligand>
</feature>
<keyword evidence="4 10" id="KW-0479">Metal-binding</keyword>
<dbReference type="PROSITE" id="PS50305">
    <property type="entry name" value="SIRTUIN"/>
    <property type="match status" value="1"/>
</dbReference>
<dbReference type="PANTHER" id="PTHR11085">
    <property type="entry name" value="NAD-DEPENDENT PROTEIN DEACYLASE SIRTUIN-5, MITOCHONDRIAL-RELATED"/>
    <property type="match status" value="1"/>
</dbReference>
<comment type="similarity">
    <text evidence="7">Belongs to the sirtuin family. Class IV subfamily.</text>
</comment>
<dbReference type="Gene3D" id="3.40.50.1220">
    <property type="entry name" value="TPP-binding domain"/>
    <property type="match status" value="1"/>
</dbReference>
<proteinExistence type="inferred from homology"/>
<dbReference type="InterPro" id="IPR026590">
    <property type="entry name" value="Ssirtuin_cat_dom"/>
</dbReference>
<evidence type="ECO:0000313" key="14">
    <source>
        <dbReference type="Proteomes" id="UP000601435"/>
    </source>
</evidence>
<evidence type="ECO:0000256" key="3">
    <source>
        <dbReference type="ARBA" id="ARBA00022679"/>
    </source>
</evidence>
<dbReference type="EMBL" id="CAJNJA010096363">
    <property type="protein sequence ID" value="CAE7942353.1"/>
    <property type="molecule type" value="Genomic_DNA"/>
</dbReference>
<feature type="binding site" evidence="10">
    <location>
        <position position="190"/>
    </location>
    <ligand>
        <name>Zn(2+)</name>
        <dbReference type="ChEBI" id="CHEBI:29105"/>
    </ligand>
</feature>
<keyword evidence="11" id="KW-0472">Membrane</keyword>
<organism evidence="13 14">
    <name type="scientific">Symbiodinium necroappetens</name>
    <dbReference type="NCBI Taxonomy" id="1628268"/>
    <lineage>
        <taxon>Eukaryota</taxon>
        <taxon>Sar</taxon>
        <taxon>Alveolata</taxon>
        <taxon>Dinophyceae</taxon>
        <taxon>Suessiales</taxon>
        <taxon>Symbiodiniaceae</taxon>
        <taxon>Symbiodinium</taxon>
    </lineage>
</organism>
<dbReference type="GO" id="GO:0070403">
    <property type="term" value="F:NAD+ binding"/>
    <property type="evidence" value="ECO:0007669"/>
    <property type="project" value="InterPro"/>
</dbReference>
<dbReference type="InterPro" id="IPR029035">
    <property type="entry name" value="DHS-like_NAD/FAD-binding_dom"/>
</dbReference>
<protein>
    <recommendedName>
        <fullName evidence="9">Regulatory protein SIR2 homolog 7</fullName>
    </recommendedName>
    <alternativeName>
        <fullName evidence="8">SIR2-like protein 7</fullName>
    </alternativeName>
</protein>
<evidence type="ECO:0000256" key="2">
    <source>
        <dbReference type="ARBA" id="ARBA00022553"/>
    </source>
</evidence>
<feature type="active site" description="Proton acceptor" evidence="10">
    <location>
        <position position="145"/>
    </location>
</feature>
<keyword evidence="3" id="KW-0808">Transferase</keyword>
<keyword evidence="2" id="KW-0597">Phosphoprotein</keyword>
<feature type="domain" description="Deacetylase sirtuin-type" evidence="12">
    <location>
        <begin position="39"/>
        <end position="390"/>
    </location>
</feature>
<dbReference type="InterPro" id="IPR003000">
    <property type="entry name" value="Sirtuin"/>
</dbReference>
<evidence type="ECO:0000256" key="8">
    <source>
        <dbReference type="ARBA" id="ARBA00041832"/>
    </source>
</evidence>
<evidence type="ECO:0000313" key="13">
    <source>
        <dbReference type="EMBL" id="CAE7942353.1"/>
    </source>
</evidence>
<name>A0A813CD18_9DINO</name>
<evidence type="ECO:0000256" key="10">
    <source>
        <dbReference type="PROSITE-ProRule" id="PRU00236"/>
    </source>
</evidence>
<dbReference type="Pfam" id="PF02146">
    <property type="entry name" value="SIR2"/>
    <property type="match status" value="1"/>
</dbReference>
<dbReference type="GO" id="GO:0046872">
    <property type="term" value="F:metal ion binding"/>
    <property type="evidence" value="ECO:0007669"/>
    <property type="project" value="UniProtKB-KW"/>
</dbReference>
<keyword evidence="11" id="KW-1133">Transmembrane helix</keyword>
<evidence type="ECO:0000256" key="5">
    <source>
        <dbReference type="ARBA" id="ARBA00022833"/>
    </source>
</evidence>
<dbReference type="InterPro" id="IPR050134">
    <property type="entry name" value="NAD-dep_sirtuin_deacylases"/>
</dbReference>
<dbReference type="GO" id="GO:0005634">
    <property type="term" value="C:nucleus"/>
    <property type="evidence" value="ECO:0007669"/>
    <property type="project" value="TreeGrafter"/>
</dbReference>
<dbReference type="OrthoDB" id="424302at2759"/>
<dbReference type="PANTHER" id="PTHR11085:SF1">
    <property type="entry name" value="NAD-DEPENDENT PROTEIN DEACETYLASE SIRTUIN-7"/>
    <property type="match status" value="1"/>
</dbReference>
<evidence type="ECO:0000256" key="1">
    <source>
        <dbReference type="ARBA" id="ARBA00001947"/>
    </source>
</evidence>
<evidence type="ECO:0000256" key="6">
    <source>
        <dbReference type="ARBA" id="ARBA00023027"/>
    </source>
</evidence>
<comment type="caution">
    <text evidence="13">The sequence shown here is derived from an EMBL/GenBank/DDBJ whole genome shotgun (WGS) entry which is preliminary data.</text>
</comment>
<comment type="cofactor">
    <cofactor evidence="1">
        <name>Zn(2+)</name>
        <dbReference type="ChEBI" id="CHEBI:29105"/>
    </cofactor>
</comment>
<dbReference type="Proteomes" id="UP000601435">
    <property type="component" value="Unassembled WGS sequence"/>
</dbReference>
<sequence>MTFHRTCWEQLLANRRSLAKSDLQLLQTAASTAEHFDAASDMVSQAGKAAEVLRKSSRAICFTGAGLSTAAGLGDYRGKQGKWTLEAQGADLAYTTVYEELRPTFAHEAIAKLVEMGKIAYVVSQNADGLHHLSGIPYSKLSDVHGSAFTEYCPSCRKRYVRKWYVPEDRAEDYLAGLLPGPIPPHIRRCPGCGSNHWTGRSCDDCGGPLHDTVISFGDGLEECVLRPAFEYLCAMVSLFPVTRERWQAPAACLLRMSMKISIMVGMAFVRVVMLLMMGLGSTMSIGPSNQADGSRREPRDGHNETAQVVAIQKGPLIVCVRQDTEMDTLCQASGDLDNRKPDQCAQPARFMHHVMLALLGEEQFKDWEVPLLRGHFTLQVSPTQQLKAKASLSEKRALYNSQRPSVGKQRGDIFAAWLDILTLDPASCRISSSEAECFEH</sequence>
<evidence type="ECO:0000256" key="4">
    <source>
        <dbReference type="ARBA" id="ARBA00022723"/>
    </source>
</evidence>
<evidence type="ECO:0000256" key="7">
    <source>
        <dbReference type="ARBA" id="ARBA00038170"/>
    </source>
</evidence>
<dbReference type="GO" id="GO:0017136">
    <property type="term" value="F:histone deacetylase activity, NAD-dependent"/>
    <property type="evidence" value="ECO:0007669"/>
    <property type="project" value="TreeGrafter"/>
</dbReference>
<keyword evidence="11" id="KW-0812">Transmembrane</keyword>
<keyword evidence="6" id="KW-0520">NAD</keyword>
<reference evidence="13" key="1">
    <citation type="submission" date="2021-02" db="EMBL/GenBank/DDBJ databases">
        <authorList>
            <person name="Dougan E. K."/>
            <person name="Rhodes N."/>
            <person name="Thang M."/>
            <person name="Chan C."/>
        </authorList>
    </citation>
    <scope>NUCLEOTIDE SEQUENCE</scope>
</reference>
<dbReference type="AlphaFoldDB" id="A0A813CD18"/>